<reference evidence="8" key="1">
    <citation type="journal article" date="2020" name="Stud. Mycol.">
        <title>101 Dothideomycetes genomes: a test case for predicting lifestyles and emergence of pathogens.</title>
        <authorList>
            <person name="Haridas S."/>
            <person name="Albert R."/>
            <person name="Binder M."/>
            <person name="Bloem J."/>
            <person name="Labutti K."/>
            <person name="Salamov A."/>
            <person name="Andreopoulos B."/>
            <person name="Baker S."/>
            <person name="Barry K."/>
            <person name="Bills G."/>
            <person name="Bluhm B."/>
            <person name="Cannon C."/>
            <person name="Castanera R."/>
            <person name="Culley D."/>
            <person name="Daum C."/>
            <person name="Ezra D."/>
            <person name="Gonzalez J."/>
            <person name="Henrissat B."/>
            <person name="Kuo A."/>
            <person name="Liang C."/>
            <person name="Lipzen A."/>
            <person name="Lutzoni F."/>
            <person name="Magnuson J."/>
            <person name="Mondo S."/>
            <person name="Nolan M."/>
            <person name="Ohm R."/>
            <person name="Pangilinan J."/>
            <person name="Park H.-J."/>
            <person name="Ramirez L."/>
            <person name="Alfaro M."/>
            <person name="Sun H."/>
            <person name="Tritt A."/>
            <person name="Yoshinaga Y."/>
            <person name="Zwiers L.-H."/>
            <person name="Turgeon B."/>
            <person name="Goodwin S."/>
            <person name="Spatafora J."/>
            <person name="Crous P."/>
            <person name="Grigoriev I."/>
        </authorList>
    </citation>
    <scope>NUCLEOTIDE SEQUENCE</scope>
    <source>
        <strain evidence="8">CBS 122367</strain>
    </source>
</reference>
<dbReference type="SUPFAM" id="SSF54236">
    <property type="entry name" value="Ubiquitin-like"/>
    <property type="match status" value="1"/>
</dbReference>
<dbReference type="InterPro" id="IPR039751">
    <property type="entry name" value="HERPUD1/2"/>
</dbReference>
<evidence type="ECO:0000313" key="8">
    <source>
        <dbReference type="EMBL" id="KAF2677676.1"/>
    </source>
</evidence>
<evidence type="ECO:0000313" key="9">
    <source>
        <dbReference type="Proteomes" id="UP000799291"/>
    </source>
</evidence>
<dbReference type="AlphaFoldDB" id="A0A6G1IHG8"/>
<dbReference type="PANTHER" id="PTHR12943">
    <property type="entry name" value="HOMOCYSTEINE-RESPONSIVE ENDOPLASMIC RETICULUM-RESIDENT UNIQUITIN-LIKE DOMAIN HERPUD PROTEIN FAMILY MEMBER"/>
    <property type="match status" value="1"/>
</dbReference>
<comment type="subcellular location">
    <subcellularLocation>
        <location evidence="1">Membrane</location>
    </subcellularLocation>
</comment>
<feature type="compositionally biased region" description="Pro residues" evidence="5">
    <location>
        <begin position="111"/>
        <end position="122"/>
    </location>
</feature>
<evidence type="ECO:0000256" key="4">
    <source>
        <dbReference type="ARBA" id="ARBA00023136"/>
    </source>
</evidence>
<dbReference type="Gene3D" id="3.10.20.90">
    <property type="entry name" value="Phosphatidylinositol 3-kinase Catalytic Subunit, Chain A, domain 1"/>
    <property type="match status" value="1"/>
</dbReference>
<evidence type="ECO:0000256" key="6">
    <source>
        <dbReference type="SAM" id="Phobius"/>
    </source>
</evidence>
<proteinExistence type="predicted"/>
<keyword evidence="2 6" id="KW-0812">Transmembrane</keyword>
<dbReference type="EMBL" id="MU005620">
    <property type="protein sequence ID" value="KAF2677676.1"/>
    <property type="molecule type" value="Genomic_DNA"/>
</dbReference>
<evidence type="ECO:0000259" key="7">
    <source>
        <dbReference type="PROSITE" id="PS50053"/>
    </source>
</evidence>
<evidence type="ECO:0000256" key="2">
    <source>
        <dbReference type="ARBA" id="ARBA00022692"/>
    </source>
</evidence>
<dbReference type="InterPro" id="IPR029071">
    <property type="entry name" value="Ubiquitin-like_domsf"/>
</dbReference>
<feature type="compositionally biased region" description="Low complexity" evidence="5">
    <location>
        <begin position="204"/>
        <end position="215"/>
    </location>
</feature>
<organism evidence="8 9">
    <name type="scientific">Lentithecium fluviatile CBS 122367</name>
    <dbReference type="NCBI Taxonomy" id="1168545"/>
    <lineage>
        <taxon>Eukaryota</taxon>
        <taxon>Fungi</taxon>
        <taxon>Dikarya</taxon>
        <taxon>Ascomycota</taxon>
        <taxon>Pezizomycotina</taxon>
        <taxon>Dothideomycetes</taxon>
        <taxon>Pleosporomycetidae</taxon>
        <taxon>Pleosporales</taxon>
        <taxon>Massarineae</taxon>
        <taxon>Lentitheciaceae</taxon>
        <taxon>Lentithecium</taxon>
    </lineage>
</organism>
<feature type="region of interest" description="Disordered" evidence="5">
    <location>
        <begin position="204"/>
        <end position="264"/>
    </location>
</feature>
<feature type="domain" description="Ubiquitin-like" evidence="7">
    <location>
        <begin position="8"/>
        <end position="78"/>
    </location>
</feature>
<gene>
    <name evidence="8" type="ORF">K458DRAFT_409512</name>
</gene>
<sequence>MAEEGDVINLKILSPSTEIEGGVFLPNLPASTTIKELRQKIQDAAPSKPATERMRLIYRGRVVANDDDKLVDIFGVESIRESKDQSLHLVLRELPNISSAPSPAPRSSTAPPNPFRPAPGTPQSPLQTNPFRALPQQRPNSQPQVLQPHHHHHPHVHHHHHPHPANPFAPGPPIPLPPHLQQQFAQAIAQNAAQFQAQQMIAQNPAQNPAAGQDATGQSASPSGDNAQGQQAGPRPPGSPGPANMPPSISRTIRQEGVGPNGQRWAVTWNDTNVTIPTNPSQQPMLPRSFPHPPNFAIPGQRTPSPATANLPDQVLTRTRIAMEYARQEMNNVRTLLQPPGGQDTTTSALAAVNPPPWRIDQIRHAVRNLIGGLDNVDRGLASLVADPRMAQNRDFVSLQQDAAELRGAAVDFDRLLDGLREGHANLEATAAQDATSNIPVASGTASATPAPATQTRTQSEFPPELFILSSPQGPVGVLFDQRGTYTTTPMIPTLPFQAFSQQFTANRQLIAGIGRQIAHSSIQIPNQPGASAPAQAQQPATGAQPAADQPQNQPQNQNQPAPAVPEQDRVGLIAGHLWLLFKLACFVYFFAGGGGWYRPVMLGIVAGIVYLAQIGIFETQINLVRRHFEALLPLADRVVQAPNRPPANGQAPQNQRVEPGRNLTPQEAAQRLVNQRQDQRVGWIRETMRSTERAFALFVASLFPGIGERMVRAQEERERAERAAEEERHRLREEDERRQDDGRKKSEEGKSADVLEQARDGSANIGAEASGGVGEGGAGSAGASASRKGKERVVGNVEGTE</sequence>
<evidence type="ECO:0000256" key="3">
    <source>
        <dbReference type="ARBA" id="ARBA00022989"/>
    </source>
</evidence>
<feature type="compositionally biased region" description="Gly residues" evidence="5">
    <location>
        <begin position="770"/>
        <end position="781"/>
    </location>
</feature>
<dbReference type="PANTHER" id="PTHR12943:SF27">
    <property type="entry name" value="HOMOCYSTEINE-INDUCED ENDOPLASMIC RETICULUM PROTEIN, ISOFORM A"/>
    <property type="match status" value="1"/>
</dbReference>
<feature type="compositionally biased region" description="Pro residues" evidence="5">
    <location>
        <begin position="234"/>
        <end position="245"/>
    </location>
</feature>
<dbReference type="Proteomes" id="UP000799291">
    <property type="component" value="Unassembled WGS sequence"/>
</dbReference>
<feature type="compositionally biased region" description="Low complexity" evidence="5">
    <location>
        <begin position="526"/>
        <end position="562"/>
    </location>
</feature>
<keyword evidence="4 6" id="KW-0472">Membrane</keyword>
<evidence type="ECO:0000256" key="5">
    <source>
        <dbReference type="SAM" id="MobiDB-lite"/>
    </source>
</evidence>
<keyword evidence="3 6" id="KW-1133">Transmembrane helix</keyword>
<feature type="compositionally biased region" description="Polar residues" evidence="5">
    <location>
        <begin position="216"/>
        <end position="226"/>
    </location>
</feature>
<dbReference type="InterPro" id="IPR000626">
    <property type="entry name" value="Ubiquitin-like_dom"/>
</dbReference>
<feature type="transmembrane region" description="Helical" evidence="6">
    <location>
        <begin position="571"/>
        <end position="591"/>
    </location>
</feature>
<dbReference type="PROSITE" id="PS50053">
    <property type="entry name" value="UBIQUITIN_2"/>
    <property type="match status" value="1"/>
</dbReference>
<feature type="region of interest" description="Disordered" evidence="5">
    <location>
        <begin position="525"/>
        <end position="566"/>
    </location>
</feature>
<feature type="compositionally biased region" description="Low complexity" evidence="5">
    <location>
        <begin position="97"/>
        <end position="110"/>
    </location>
</feature>
<feature type="compositionally biased region" description="Basic and acidic residues" evidence="5">
    <location>
        <begin position="718"/>
        <end position="760"/>
    </location>
</feature>
<feature type="transmembrane region" description="Helical" evidence="6">
    <location>
        <begin position="597"/>
        <end position="618"/>
    </location>
</feature>
<name>A0A6G1IHG8_9PLEO</name>
<feature type="region of interest" description="Disordered" evidence="5">
    <location>
        <begin position="97"/>
        <end position="179"/>
    </location>
</feature>
<keyword evidence="9" id="KW-1185">Reference proteome</keyword>
<feature type="compositionally biased region" description="Pro residues" evidence="5">
    <location>
        <begin position="164"/>
        <end position="178"/>
    </location>
</feature>
<accession>A0A6G1IHG8</accession>
<dbReference type="OrthoDB" id="21589at2759"/>
<dbReference type="GO" id="GO:0030968">
    <property type="term" value="P:endoplasmic reticulum unfolded protein response"/>
    <property type="evidence" value="ECO:0007669"/>
    <property type="project" value="TreeGrafter"/>
</dbReference>
<evidence type="ECO:0000256" key="1">
    <source>
        <dbReference type="ARBA" id="ARBA00004370"/>
    </source>
</evidence>
<dbReference type="GO" id="GO:0016020">
    <property type="term" value="C:membrane"/>
    <property type="evidence" value="ECO:0007669"/>
    <property type="project" value="UniProtKB-SubCell"/>
</dbReference>
<protein>
    <recommendedName>
        <fullName evidence="7">Ubiquitin-like domain-containing protein</fullName>
    </recommendedName>
</protein>
<feature type="compositionally biased region" description="Basic residues" evidence="5">
    <location>
        <begin position="148"/>
        <end position="163"/>
    </location>
</feature>
<feature type="region of interest" description="Disordered" evidence="5">
    <location>
        <begin position="718"/>
        <end position="802"/>
    </location>
</feature>